<feature type="repeat" description="TPR" evidence="1">
    <location>
        <begin position="38"/>
        <end position="71"/>
    </location>
</feature>
<proteinExistence type="predicted"/>
<evidence type="ECO:0000313" key="2">
    <source>
        <dbReference type="EMBL" id="GGG77442.1"/>
    </source>
</evidence>
<dbReference type="Proteomes" id="UP000622860">
    <property type="component" value="Unassembled WGS sequence"/>
</dbReference>
<keyword evidence="3" id="KW-1185">Reference proteome</keyword>
<organism evidence="2 3">
    <name type="scientific">Virgibacillus oceani</name>
    <dbReference type="NCBI Taxonomy" id="1479511"/>
    <lineage>
        <taxon>Bacteria</taxon>
        <taxon>Bacillati</taxon>
        <taxon>Bacillota</taxon>
        <taxon>Bacilli</taxon>
        <taxon>Bacillales</taxon>
        <taxon>Bacillaceae</taxon>
        <taxon>Virgibacillus</taxon>
    </lineage>
</organism>
<evidence type="ECO:0000313" key="3">
    <source>
        <dbReference type="Proteomes" id="UP000622860"/>
    </source>
</evidence>
<dbReference type="PROSITE" id="PS50005">
    <property type="entry name" value="TPR"/>
    <property type="match status" value="1"/>
</dbReference>
<keyword evidence="1" id="KW-0802">TPR repeat</keyword>
<gene>
    <name evidence="2" type="ORF">GCM10011398_23160</name>
</gene>
<protein>
    <submittedName>
        <fullName evidence="2">Uncharacterized protein</fullName>
    </submittedName>
</protein>
<dbReference type="InterPro" id="IPR019734">
    <property type="entry name" value="TPR_rpt"/>
</dbReference>
<reference evidence="2" key="1">
    <citation type="journal article" date="2014" name="Int. J. Syst. Evol. Microbiol.">
        <title>Complete genome sequence of Corynebacterium casei LMG S-19264T (=DSM 44701T), isolated from a smear-ripened cheese.</title>
        <authorList>
            <consortium name="US DOE Joint Genome Institute (JGI-PGF)"/>
            <person name="Walter F."/>
            <person name="Albersmeier A."/>
            <person name="Kalinowski J."/>
            <person name="Ruckert C."/>
        </authorList>
    </citation>
    <scope>NUCLEOTIDE SEQUENCE</scope>
    <source>
        <strain evidence="2">CGMCC 1.12754</strain>
    </source>
</reference>
<name>A0A917HGM1_9BACI</name>
<accession>A0A917HGM1</accession>
<sequence length="133" mass="15432">MHLDAVEKLIHGTIEKVILDDEYYNPSNNVNNIEKQLSETKFKLGMEYANNGKKEEALKELDEALFLDTDNFLIRKQRWYIRHPEKFSPIIDIEWQQEQLKKEKAQEALLKDGLACGPEGCVLPGTTIKNENK</sequence>
<dbReference type="AlphaFoldDB" id="A0A917HGM1"/>
<dbReference type="EMBL" id="BMFR01000009">
    <property type="protein sequence ID" value="GGG77442.1"/>
    <property type="molecule type" value="Genomic_DNA"/>
</dbReference>
<reference evidence="2" key="2">
    <citation type="submission" date="2020-09" db="EMBL/GenBank/DDBJ databases">
        <authorList>
            <person name="Sun Q."/>
            <person name="Zhou Y."/>
        </authorList>
    </citation>
    <scope>NUCLEOTIDE SEQUENCE</scope>
    <source>
        <strain evidence="2">CGMCC 1.12754</strain>
    </source>
</reference>
<comment type="caution">
    <text evidence="2">The sequence shown here is derived from an EMBL/GenBank/DDBJ whole genome shotgun (WGS) entry which is preliminary data.</text>
</comment>
<evidence type="ECO:0000256" key="1">
    <source>
        <dbReference type="PROSITE-ProRule" id="PRU00339"/>
    </source>
</evidence>